<evidence type="ECO:0000256" key="2">
    <source>
        <dbReference type="ARBA" id="ARBA00022490"/>
    </source>
</evidence>
<keyword evidence="2" id="KW-0963">Cytoplasm</keyword>
<evidence type="ECO:0000256" key="1">
    <source>
        <dbReference type="ARBA" id="ARBA00004245"/>
    </source>
</evidence>
<dbReference type="Pfam" id="PF02187">
    <property type="entry name" value="GAS2"/>
    <property type="match status" value="1"/>
</dbReference>
<reference evidence="7" key="1">
    <citation type="submission" date="2023-07" db="EMBL/GenBank/DDBJ databases">
        <authorList>
            <consortium name="AG Swart"/>
            <person name="Singh M."/>
            <person name="Singh A."/>
            <person name="Seah K."/>
            <person name="Emmerich C."/>
        </authorList>
    </citation>
    <scope>NUCLEOTIDE SEQUENCE</scope>
    <source>
        <strain evidence="7">DP1</strain>
    </source>
</reference>
<dbReference type="SUPFAM" id="SSF143575">
    <property type="entry name" value="GAS2 domain-like"/>
    <property type="match status" value="1"/>
</dbReference>
<feature type="coiled-coil region" evidence="4">
    <location>
        <begin position="450"/>
        <end position="510"/>
    </location>
</feature>
<feature type="coiled-coil region" evidence="4">
    <location>
        <begin position="245"/>
        <end position="354"/>
    </location>
</feature>
<dbReference type="GO" id="GO:0008017">
    <property type="term" value="F:microtubule binding"/>
    <property type="evidence" value="ECO:0007669"/>
    <property type="project" value="InterPro"/>
</dbReference>
<feature type="domain" description="GAR" evidence="6">
    <location>
        <begin position="705"/>
        <end position="775"/>
    </location>
</feature>
<comment type="caution">
    <text evidence="7">The sequence shown here is derived from an EMBL/GenBank/DDBJ whole genome shotgun (WGS) entry which is preliminary data.</text>
</comment>
<dbReference type="Proteomes" id="UP001295684">
    <property type="component" value="Unassembled WGS sequence"/>
</dbReference>
<evidence type="ECO:0000259" key="6">
    <source>
        <dbReference type="PROSITE" id="PS51460"/>
    </source>
</evidence>
<dbReference type="EMBL" id="CAMPGE010026678">
    <property type="protein sequence ID" value="CAI2384350.1"/>
    <property type="molecule type" value="Genomic_DNA"/>
</dbReference>
<dbReference type="InterPro" id="IPR003108">
    <property type="entry name" value="GAR_dom"/>
</dbReference>
<gene>
    <name evidence="7" type="ORF">ECRASSUSDP1_LOCUS25875</name>
</gene>
<proteinExistence type="predicted"/>
<evidence type="ECO:0000256" key="5">
    <source>
        <dbReference type="SAM" id="MobiDB-lite"/>
    </source>
</evidence>
<protein>
    <recommendedName>
        <fullName evidence="6">GAR domain-containing protein</fullName>
    </recommendedName>
</protein>
<keyword evidence="4" id="KW-0175">Coiled coil</keyword>
<evidence type="ECO:0000256" key="4">
    <source>
        <dbReference type="SAM" id="Coils"/>
    </source>
</evidence>
<comment type="subcellular location">
    <subcellularLocation>
        <location evidence="1">Cytoplasm</location>
        <location evidence="1">Cytoskeleton</location>
    </subcellularLocation>
</comment>
<evidence type="ECO:0000256" key="3">
    <source>
        <dbReference type="ARBA" id="ARBA00023212"/>
    </source>
</evidence>
<dbReference type="PROSITE" id="PS51460">
    <property type="entry name" value="GAR"/>
    <property type="match status" value="1"/>
</dbReference>
<evidence type="ECO:0000313" key="7">
    <source>
        <dbReference type="EMBL" id="CAI2384350.1"/>
    </source>
</evidence>
<sequence length="859" mass="98793">MAQQEFDFSVVDIKVEDTKTDISTIGCFISLDDQEIDCIEFGDIDHRLVLGLERDGTVLRVTAKTLNDNTKIGSISFTSETFHECAQKETKEIWATLFDHEDDDLYDGNFDEDDDENPKILVSLTKGDSPTIRKKGATKTTTTRVSPKKIEVRAPIEATYDLSETVVFSVRTLITELCSLTKEGIETLRADMDDIHAENDEKVAILAHLETLHKELQGENAEDLRFLESLKTLKTEFEVDLGSKKKQIEDELQTLLNRITAIIEDMQKLETEKKEATKESQRLSEIVAIPENTKESGFTEEAKDLREEDSKLRDQSDELTSELIKTRDQRNSYIKDHEDLIEKLEDMVQAFHDQLRVLAGDTKIISYENDKLQREANLLVRKGDYSNKNLVLSQFELKSFAREFKRLTDEYNDSDSEFSRYIAELKKNLRNQDFIISDLKKKFVSQMNHISDLENKSERQLSQIAHFQSELETIDQIKYEERYTKLSGDLRKTEEQRKKHQEDLENAYAGLATKLKLFSGDLDTHKTQRAKQEGKVVENLQNLEGITTETNKLLKEIEVLDTKEFTDSNRNRVCDKLSEERESLDNKLQFYTDEKNKIFKELQDSLSDLKERQFNVSEQEELLISLQEDIQKIRILIQEKRTIIIEIEKDIYIAEERIEELQRLIADRDQEIKDLLKQLVQRNTRIKQLTDTLGSAPPPSPKKVTYKAKKGDEVDQLLAKYIQDCPVPVKRLGSGFYLFGTRKIYAKVMNGKLVIRVGGGYMVIQKFIETYADQELIKIKSILEKEGLSSIDEIDLEDYCLNKSKTAYGNVRGEKSTSASSPGSHGGSFRKSMTSSIKKLPRGSKTIKKVTTTKVIYQG</sequence>
<evidence type="ECO:0000313" key="8">
    <source>
        <dbReference type="Proteomes" id="UP001295684"/>
    </source>
</evidence>
<feature type="coiled-coil region" evidence="4">
    <location>
        <begin position="644"/>
        <end position="692"/>
    </location>
</feature>
<keyword evidence="3" id="KW-0206">Cytoskeleton</keyword>
<keyword evidence="8" id="KW-1185">Reference proteome</keyword>
<dbReference type="AlphaFoldDB" id="A0AAD2D9B9"/>
<organism evidence="7 8">
    <name type="scientific">Euplotes crassus</name>
    <dbReference type="NCBI Taxonomy" id="5936"/>
    <lineage>
        <taxon>Eukaryota</taxon>
        <taxon>Sar</taxon>
        <taxon>Alveolata</taxon>
        <taxon>Ciliophora</taxon>
        <taxon>Intramacronucleata</taxon>
        <taxon>Spirotrichea</taxon>
        <taxon>Hypotrichia</taxon>
        <taxon>Euplotida</taxon>
        <taxon>Euplotidae</taxon>
        <taxon>Moneuplotes</taxon>
    </lineage>
</organism>
<dbReference type="InterPro" id="IPR036534">
    <property type="entry name" value="GAR_dom_sf"/>
</dbReference>
<name>A0AAD2D9B9_EUPCR</name>
<accession>A0AAD2D9B9</accession>
<dbReference type="GO" id="GO:0005856">
    <property type="term" value="C:cytoskeleton"/>
    <property type="evidence" value="ECO:0007669"/>
    <property type="project" value="UniProtKB-SubCell"/>
</dbReference>
<dbReference type="Gene3D" id="3.30.920.20">
    <property type="entry name" value="Gas2-like domain"/>
    <property type="match status" value="1"/>
</dbReference>
<feature type="region of interest" description="Disordered" evidence="5">
    <location>
        <begin position="811"/>
        <end position="842"/>
    </location>
</feature>